<dbReference type="Gene3D" id="3.90.1150.10">
    <property type="entry name" value="Aspartate Aminotransferase, domain 1"/>
    <property type="match status" value="1"/>
</dbReference>
<dbReference type="PANTHER" id="PTHR30244:SF34">
    <property type="entry name" value="DTDP-4-AMINO-4,6-DIDEOXYGALACTOSE TRANSAMINASE"/>
    <property type="match status" value="1"/>
</dbReference>
<evidence type="ECO:0000256" key="1">
    <source>
        <dbReference type="ARBA" id="ARBA00022898"/>
    </source>
</evidence>
<sequence>MINYPLASSTWDDLEYKAIQSVLDSKMFTMGEYVKQYETQFAKTFGSKYAVMVSSGSTANLLMIAALFFTKKPRLKKGDEIIVPAVSWSTTYYPLQQYGLRVKFVDIDINTLNIDIESLKEAVTDSTKAILTVNLLGNPNNFDEINKIIGGRDIILLEDNCESMGATFNNKCAGTFGLMGTFSSFYSHHIATMEGGCIVTDDEEIYHILLCIRAHGWTRNLPKKNKVTGVKSDDQFEESFKFVLPGYNVRPLEMSGAIGIEQLKKLPRFISVRRKNAEYFLDKFKDHPYLDVQQETGESSWFGFSFIIKKDSGVIRKQLVENLNSAGIECRPIVTGNFLKNTDVLKYFDYTVHNNVDNAEYLDKNGLFVGNHQIELFDEIDYLREVLK</sequence>
<dbReference type="InterPro" id="IPR015424">
    <property type="entry name" value="PyrdxlP-dep_Trfase"/>
</dbReference>
<protein>
    <submittedName>
        <fullName evidence="4">Pyridoxamine 5-phosphate-dependent dehydrase</fullName>
    </submittedName>
</protein>
<reference evidence="4" key="1">
    <citation type="submission" date="2008-08" db="EMBL/GenBank/DDBJ databases">
        <title>The Emergence and Radiations of a Pathogen: High Resolution, Pan-Chromosomal Analysis of the Evolution of Escherichia coli O157:H7 and O157:H-.</title>
        <authorList>
            <person name="Leopold S.R."/>
            <person name="Magrini V.J."/>
            <person name="Holt N.J."/>
            <person name="Shaikh N."/>
            <person name="Mardis E.R."/>
            <person name="Cagno J.R."/>
            <person name="Ogura Y."/>
            <person name="Iguchi A."/>
            <person name="Hayashi T."/>
            <person name="Mellmann A."/>
            <person name="Karch H."/>
            <person name="Besser T.E."/>
            <person name="Sawyer S.A."/>
            <person name="Whittam T.S."/>
            <person name="Tarr P.I."/>
        </authorList>
    </citation>
    <scope>NUCLEOTIDE SEQUENCE</scope>
    <source>
        <strain evidence="4">TB182A</strain>
    </source>
</reference>
<dbReference type="Gene3D" id="3.40.640.10">
    <property type="entry name" value="Type I PLP-dependent aspartate aminotransferase-like (Major domain)"/>
    <property type="match status" value="1"/>
</dbReference>
<dbReference type="InterPro" id="IPR015421">
    <property type="entry name" value="PyrdxlP-dep_Trfase_major"/>
</dbReference>
<dbReference type="RefSeq" id="WP_000611604.1">
    <property type="nucleotide sequence ID" value="NZ_CP038295.1"/>
</dbReference>
<accession>B1B4J5</accession>
<dbReference type="PIRSF" id="PIRSF000390">
    <property type="entry name" value="PLP_StrS"/>
    <property type="match status" value="1"/>
</dbReference>
<organism evidence="4">
    <name type="scientific">Escherichia coli O55:H7</name>
    <dbReference type="NCBI Taxonomy" id="244320"/>
    <lineage>
        <taxon>Bacteria</taxon>
        <taxon>Pseudomonadati</taxon>
        <taxon>Pseudomonadota</taxon>
        <taxon>Gammaproteobacteria</taxon>
        <taxon>Enterobacterales</taxon>
        <taxon>Enterobacteriaceae</taxon>
        <taxon>Escherichia</taxon>
    </lineage>
</organism>
<dbReference type="GO" id="GO:0000271">
    <property type="term" value="P:polysaccharide biosynthetic process"/>
    <property type="evidence" value="ECO:0007669"/>
    <property type="project" value="TreeGrafter"/>
</dbReference>
<dbReference type="GO" id="GO:0030170">
    <property type="term" value="F:pyridoxal phosphate binding"/>
    <property type="evidence" value="ECO:0007669"/>
    <property type="project" value="TreeGrafter"/>
</dbReference>
<dbReference type="SUPFAM" id="SSF53383">
    <property type="entry name" value="PLP-dependent transferases"/>
    <property type="match status" value="1"/>
</dbReference>
<comment type="similarity">
    <text evidence="2 3">Belongs to the DegT/DnrJ/EryC1 family.</text>
</comment>
<keyword evidence="1 3" id="KW-0663">Pyridoxal phosphate</keyword>
<dbReference type="SMR" id="B1B4J5"/>
<dbReference type="CDD" id="cd00616">
    <property type="entry name" value="AHBA_syn"/>
    <property type="match status" value="1"/>
</dbReference>
<dbReference type="AlphaFoldDB" id="B1B4J5"/>
<dbReference type="EMBL" id="AB453015">
    <property type="protein sequence ID" value="BAG11834.1"/>
    <property type="molecule type" value="Genomic_DNA"/>
</dbReference>
<evidence type="ECO:0000313" key="4">
    <source>
        <dbReference type="EMBL" id="BAG11834.1"/>
    </source>
</evidence>
<name>B1B4J5_ECOLX</name>
<dbReference type="PANTHER" id="PTHR30244">
    <property type="entry name" value="TRANSAMINASE"/>
    <property type="match status" value="1"/>
</dbReference>
<gene>
    <name evidence="4" type="primary">wbdK</name>
</gene>
<evidence type="ECO:0000256" key="3">
    <source>
        <dbReference type="RuleBase" id="RU004508"/>
    </source>
</evidence>
<dbReference type="InterPro" id="IPR015422">
    <property type="entry name" value="PyrdxlP-dep_Trfase_small"/>
</dbReference>
<dbReference type="InterPro" id="IPR000653">
    <property type="entry name" value="DegT/StrS_aminotransferase"/>
</dbReference>
<dbReference type="GO" id="GO:0008483">
    <property type="term" value="F:transaminase activity"/>
    <property type="evidence" value="ECO:0007669"/>
    <property type="project" value="TreeGrafter"/>
</dbReference>
<dbReference type="Pfam" id="PF01041">
    <property type="entry name" value="DegT_DnrJ_EryC1"/>
    <property type="match status" value="1"/>
</dbReference>
<dbReference type="OMA" id="WTRNLPK"/>
<proteinExistence type="inferred from homology"/>
<evidence type="ECO:0000256" key="2">
    <source>
        <dbReference type="ARBA" id="ARBA00037999"/>
    </source>
</evidence>